<keyword evidence="5" id="KW-0832">Ubl conjugation</keyword>
<dbReference type="Gene3D" id="1.10.880.10">
    <property type="entry name" value="Transcription factor, Skn-1-like, DNA-binding domain"/>
    <property type="match status" value="1"/>
</dbReference>
<dbReference type="SUPFAM" id="SSF47454">
    <property type="entry name" value="A DNA-binding domain in eukaryotic transcription factors"/>
    <property type="match status" value="1"/>
</dbReference>
<dbReference type="SMART" id="SM00225">
    <property type="entry name" value="BTB"/>
    <property type="match status" value="1"/>
</dbReference>
<reference evidence="14" key="1">
    <citation type="journal article" date="2022" name="bioRxiv">
        <title>Sequencing and chromosome-scale assembly of the giantPleurodeles waltlgenome.</title>
        <authorList>
            <person name="Brown T."/>
            <person name="Elewa A."/>
            <person name="Iarovenko S."/>
            <person name="Subramanian E."/>
            <person name="Araus A.J."/>
            <person name="Petzold A."/>
            <person name="Susuki M."/>
            <person name="Suzuki K.-i.T."/>
            <person name="Hayashi T."/>
            <person name="Toyoda A."/>
            <person name="Oliveira C."/>
            <person name="Osipova E."/>
            <person name="Leigh N.D."/>
            <person name="Simon A."/>
            <person name="Yun M.H."/>
        </authorList>
    </citation>
    <scope>NUCLEOTIDE SEQUENCE</scope>
    <source>
        <strain evidence="14">20211129_DDA</strain>
        <tissue evidence="14">Liver</tissue>
    </source>
</reference>
<dbReference type="InterPro" id="IPR050457">
    <property type="entry name" value="ZnFinger_BTB_dom_contain"/>
</dbReference>
<dbReference type="FunFam" id="1.10.880.10:FF:000002">
    <property type="entry name" value="transcription regulator protein BACH2 isoform X1"/>
    <property type="match status" value="1"/>
</dbReference>
<dbReference type="Pfam" id="PF00651">
    <property type="entry name" value="BTB"/>
    <property type="match status" value="1"/>
</dbReference>
<keyword evidence="11" id="KW-0175">Coiled coil</keyword>
<dbReference type="CDD" id="cd14719">
    <property type="entry name" value="bZIP_BACH"/>
    <property type="match status" value="1"/>
</dbReference>
<evidence type="ECO:0000313" key="14">
    <source>
        <dbReference type="EMBL" id="KAJ1119669.1"/>
    </source>
</evidence>
<dbReference type="AlphaFoldDB" id="A0AAV7NW24"/>
<dbReference type="PANTHER" id="PTHR46105">
    <property type="entry name" value="AGAP004733-PA"/>
    <property type="match status" value="1"/>
</dbReference>
<keyword evidence="9" id="KW-0804">Transcription</keyword>
<evidence type="ECO:0000313" key="15">
    <source>
        <dbReference type="Proteomes" id="UP001066276"/>
    </source>
</evidence>
<dbReference type="InterPro" id="IPR004827">
    <property type="entry name" value="bZIP"/>
</dbReference>
<proteinExistence type="inferred from homology"/>
<evidence type="ECO:0000256" key="9">
    <source>
        <dbReference type="ARBA" id="ARBA00023163"/>
    </source>
</evidence>
<dbReference type="FunFam" id="3.30.710.10:FF:000033">
    <property type="entry name" value="transcription regulator protein BACH2 isoform X1"/>
    <property type="match status" value="1"/>
</dbReference>
<keyword evidence="7" id="KW-0238">DNA-binding</keyword>
<protein>
    <recommendedName>
        <fullName evidence="16">Transcription regulator protein BACH1</fullName>
    </recommendedName>
</protein>
<dbReference type="GO" id="GO:0000978">
    <property type="term" value="F:RNA polymerase II cis-regulatory region sequence-specific DNA binding"/>
    <property type="evidence" value="ECO:0007669"/>
    <property type="project" value="TreeGrafter"/>
</dbReference>
<dbReference type="PROSITE" id="PS00036">
    <property type="entry name" value="BZIP_BASIC"/>
    <property type="match status" value="1"/>
</dbReference>
<dbReference type="SUPFAM" id="SSF54695">
    <property type="entry name" value="POZ domain"/>
    <property type="match status" value="1"/>
</dbReference>
<evidence type="ECO:0000256" key="3">
    <source>
        <dbReference type="ARBA" id="ARBA00022491"/>
    </source>
</evidence>
<evidence type="ECO:0000256" key="8">
    <source>
        <dbReference type="ARBA" id="ARBA00023159"/>
    </source>
</evidence>
<dbReference type="PANTHER" id="PTHR46105:SF1">
    <property type="entry name" value="TRANSCRIPTION REGULATOR PROTEIN BACH1"/>
    <property type="match status" value="1"/>
</dbReference>
<dbReference type="SMART" id="SM00338">
    <property type="entry name" value="BRLZ"/>
    <property type="match status" value="1"/>
</dbReference>
<gene>
    <name evidence="14" type="ORF">NDU88_007854</name>
</gene>
<dbReference type="GO" id="GO:0000981">
    <property type="term" value="F:DNA-binding transcription factor activity, RNA polymerase II-specific"/>
    <property type="evidence" value="ECO:0007669"/>
    <property type="project" value="TreeGrafter"/>
</dbReference>
<dbReference type="InterPro" id="IPR004826">
    <property type="entry name" value="bZIP_Maf"/>
</dbReference>
<evidence type="ECO:0000256" key="5">
    <source>
        <dbReference type="ARBA" id="ARBA00022843"/>
    </source>
</evidence>
<dbReference type="Pfam" id="PF03131">
    <property type="entry name" value="bZIP_Maf"/>
    <property type="match status" value="1"/>
</dbReference>
<dbReference type="GO" id="GO:0005634">
    <property type="term" value="C:nucleus"/>
    <property type="evidence" value="ECO:0007669"/>
    <property type="project" value="UniProtKB-SubCell"/>
</dbReference>
<feature type="coiled-coil region" evidence="11">
    <location>
        <begin position="587"/>
        <end position="614"/>
    </location>
</feature>
<dbReference type="InterPro" id="IPR043321">
    <property type="entry name" value="bZIP_BACH"/>
</dbReference>
<dbReference type="PROSITE" id="PS50217">
    <property type="entry name" value="BZIP"/>
    <property type="match status" value="1"/>
</dbReference>
<evidence type="ECO:0000256" key="11">
    <source>
        <dbReference type="SAM" id="Coils"/>
    </source>
</evidence>
<keyword evidence="6" id="KW-0805">Transcription regulation</keyword>
<dbReference type="Proteomes" id="UP001066276">
    <property type="component" value="Chromosome 8"/>
</dbReference>
<dbReference type="InterPro" id="IPR046347">
    <property type="entry name" value="bZIP_sf"/>
</dbReference>
<evidence type="ECO:0000256" key="6">
    <source>
        <dbReference type="ARBA" id="ARBA00023015"/>
    </source>
</evidence>
<dbReference type="InterPro" id="IPR008917">
    <property type="entry name" value="TF_DNA-bd_sf"/>
</dbReference>
<keyword evidence="8" id="KW-0010">Activator</keyword>
<comment type="similarity">
    <text evidence="2">Belongs to the bZIP family. CNC subfamily.</text>
</comment>
<evidence type="ECO:0000256" key="7">
    <source>
        <dbReference type="ARBA" id="ARBA00023125"/>
    </source>
</evidence>
<dbReference type="InterPro" id="IPR011333">
    <property type="entry name" value="SKP1/BTB/POZ_sf"/>
</dbReference>
<evidence type="ECO:0008006" key="16">
    <source>
        <dbReference type="Google" id="ProtNLM"/>
    </source>
</evidence>
<sequence length="755" mass="84094">MSGRSEKTSVFAYESSVHSVSVLLRLNDQRKQGLFCDVTIQVEDQSFQAHRSVLAACSDYFLTRIVNQHDADLVISLPEQVTVKGFVPLLQFVYTAKLLLSKDNVSEVSKCAQLLGIHNIEASCFQFLKLKFVGNKVNQEFSGKKCCKPLSKKVDPEIFLDDPAGPKIEYTVKESLENEQMEVPCSKVRKFEDSFEIPPVRQEPAVLQCPNISFERENFPLLCPKYVKCQQGIKEDCVESPVCLPIVQHTTAESSPQCKSYDSASLQSTQGNATNATITSKCEEYPIKMEGCGIEEESEPTVKAVSQGVECPLEAADHSPFSSQTSVDPHGFIPVSFSCTYGQYNGLNISEVETSIPSSTLNESLLGSVDIQQECTGVNPSPNFCQKSDSCTPEGSSGFVTGRSNVEREVAEHLAKGFWSDVYSTENACRTQLSPAVTKEFADQIYQEKRSECPWLGITITDSPERTFTNLNSVNCPFISTLATEGFSNSSDLSGSEYVPDQPQEECQFDCVGEDSETDTEGDSESCSAREQEREVKLPFGARRIISLSRNDFQSLLKVHKLTSEQLDYVHDIRRRSKNRIAAQRCRKRKLDCIQNLETEIEKLQYEKDSLLKERDHILSTLGDTKNNLTELCQQVCREAALSQEQIHILAKYSASECPLSFLIPEKEKNLFPESVNVCPSSTGFPDSLINMIPASEELPSLFEREKGGVTYNELQDFDAISGMNSESAERVEHSGQSGISDFCRQMTDKCTTDE</sequence>
<feature type="domain" description="BTB" evidence="12">
    <location>
        <begin position="36"/>
        <end position="102"/>
    </location>
</feature>
<dbReference type="Gene3D" id="3.30.710.10">
    <property type="entry name" value="Potassium Channel Kv1.1, Chain A"/>
    <property type="match status" value="1"/>
</dbReference>
<keyword evidence="15" id="KW-1185">Reference proteome</keyword>
<accession>A0AAV7NW24</accession>
<dbReference type="EMBL" id="JANPWB010000012">
    <property type="protein sequence ID" value="KAJ1119669.1"/>
    <property type="molecule type" value="Genomic_DNA"/>
</dbReference>
<evidence type="ECO:0000259" key="12">
    <source>
        <dbReference type="PROSITE" id="PS50097"/>
    </source>
</evidence>
<dbReference type="PROSITE" id="PS50097">
    <property type="entry name" value="BTB"/>
    <property type="match status" value="1"/>
</dbReference>
<evidence type="ECO:0000256" key="4">
    <source>
        <dbReference type="ARBA" id="ARBA00022553"/>
    </source>
</evidence>
<comment type="caution">
    <text evidence="14">The sequence shown here is derived from an EMBL/GenBank/DDBJ whole genome shotgun (WGS) entry which is preliminary data.</text>
</comment>
<organism evidence="14 15">
    <name type="scientific">Pleurodeles waltl</name>
    <name type="common">Iberian ribbed newt</name>
    <dbReference type="NCBI Taxonomy" id="8319"/>
    <lineage>
        <taxon>Eukaryota</taxon>
        <taxon>Metazoa</taxon>
        <taxon>Chordata</taxon>
        <taxon>Craniata</taxon>
        <taxon>Vertebrata</taxon>
        <taxon>Euteleostomi</taxon>
        <taxon>Amphibia</taxon>
        <taxon>Batrachia</taxon>
        <taxon>Caudata</taxon>
        <taxon>Salamandroidea</taxon>
        <taxon>Salamandridae</taxon>
        <taxon>Pleurodelinae</taxon>
        <taxon>Pleurodeles</taxon>
    </lineage>
</organism>
<name>A0AAV7NW24_PLEWA</name>
<dbReference type="InterPro" id="IPR000210">
    <property type="entry name" value="BTB/POZ_dom"/>
</dbReference>
<feature type="domain" description="BZIP" evidence="13">
    <location>
        <begin position="574"/>
        <end position="632"/>
    </location>
</feature>
<evidence type="ECO:0000256" key="1">
    <source>
        <dbReference type="ARBA" id="ARBA00004123"/>
    </source>
</evidence>
<keyword evidence="4" id="KW-0597">Phosphoprotein</keyword>
<dbReference type="SUPFAM" id="SSF57959">
    <property type="entry name" value="Leucine zipper domain"/>
    <property type="match status" value="1"/>
</dbReference>
<evidence type="ECO:0000256" key="2">
    <source>
        <dbReference type="ARBA" id="ARBA00008157"/>
    </source>
</evidence>
<evidence type="ECO:0000256" key="10">
    <source>
        <dbReference type="ARBA" id="ARBA00023242"/>
    </source>
</evidence>
<keyword evidence="3" id="KW-0678">Repressor</keyword>
<comment type="subcellular location">
    <subcellularLocation>
        <location evidence="1">Nucleus</location>
    </subcellularLocation>
</comment>
<keyword evidence="10" id="KW-0539">Nucleus</keyword>
<evidence type="ECO:0000259" key="13">
    <source>
        <dbReference type="PROSITE" id="PS50217"/>
    </source>
</evidence>